<dbReference type="PROSITE" id="PS51257">
    <property type="entry name" value="PROKAR_LIPOPROTEIN"/>
    <property type="match status" value="1"/>
</dbReference>
<dbReference type="RefSeq" id="WP_115362877.1">
    <property type="nucleotide sequence ID" value="NZ_QDKL01000003.1"/>
</dbReference>
<evidence type="ECO:0000313" key="2">
    <source>
        <dbReference type="EMBL" id="RZF20746.1"/>
    </source>
</evidence>
<keyword evidence="3" id="KW-1185">Reference proteome</keyword>
<evidence type="ECO:0008006" key="4">
    <source>
        <dbReference type="Google" id="ProtNLM"/>
    </source>
</evidence>
<organism evidence="2 3">
    <name type="scientific">Halobacteriovorax vibrionivorans</name>
    <dbReference type="NCBI Taxonomy" id="2152716"/>
    <lineage>
        <taxon>Bacteria</taxon>
        <taxon>Pseudomonadati</taxon>
        <taxon>Bdellovibrionota</taxon>
        <taxon>Bacteriovoracia</taxon>
        <taxon>Bacteriovoracales</taxon>
        <taxon>Halobacteriovoraceae</taxon>
        <taxon>Halobacteriovorax</taxon>
    </lineage>
</organism>
<evidence type="ECO:0000313" key="3">
    <source>
        <dbReference type="Proteomes" id="UP000443582"/>
    </source>
</evidence>
<accession>A0ABY0IG24</accession>
<comment type="caution">
    <text evidence="2">The sequence shown here is derived from an EMBL/GenBank/DDBJ whole genome shotgun (WGS) entry which is preliminary data.</text>
</comment>
<keyword evidence="1" id="KW-0732">Signal</keyword>
<protein>
    <recommendedName>
        <fullName evidence="4">Peptidase M48 domain-containing protein</fullName>
    </recommendedName>
</protein>
<feature type="signal peptide" evidence="1">
    <location>
        <begin position="1"/>
        <end position="19"/>
    </location>
</feature>
<reference evidence="3" key="1">
    <citation type="journal article" date="2019" name="Int. J. Syst. Evol. Microbiol.">
        <title>Halobacteriovorax valvorus sp. nov., a novel prokaryotic predator isolated from coastal seawater of China.</title>
        <authorList>
            <person name="Chen M.-X."/>
        </authorList>
    </citation>
    <scope>NUCLEOTIDE SEQUENCE [LARGE SCALE GENOMIC DNA]</scope>
    <source>
        <strain evidence="3">BL9</strain>
    </source>
</reference>
<dbReference type="Proteomes" id="UP000443582">
    <property type="component" value="Unassembled WGS sequence"/>
</dbReference>
<gene>
    <name evidence="2" type="ORF">DAY19_12230</name>
</gene>
<evidence type="ECO:0000256" key="1">
    <source>
        <dbReference type="SAM" id="SignalP"/>
    </source>
</evidence>
<sequence length="299" mass="33069">MKKGILALLITCVASFSYACDEHGKTGIVEDNNLWIPSNVKGINTITEGEFNSIIDKIEAIYAPIIEAKGKTLEIERKWEDGTVNAYAQQVGNTWKVSMFGGLARHETITGDGFATVVCHELGHHLGGAPKKSSWWGSSWASNEGQADYFATSKCLRKYMENDNNIKMMNEVEVPAIAKESCAKNFVNENEYAMCLRGSMAGMSLANLFRALRNLTTDLKFDTPDSNVVSRTNHNHPAPQCRLDTYYQGALCTIDAYTDLSDSDVNTGACNRDENFTNGLRPLCWFKPGEQIVEGQAQL</sequence>
<dbReference type="SUPFAM" id="SSF55486">
    <property type="entry name" value="Metalloproteases ('zincins'), catalytic domain"/>
    <property type="match status" value="1"/>
</dbReference>
<feature type="chain" id="PRO_5045305557" description="Peptidase M48 domain-containing protein" evidence="1">
    <location>
        <begin position="20"/>
        <end position="299"/>
    </location>
</feature>
<name>A0ABY0IG24_9BACT</name>
<dbReference type="EMBL" id="QDKL01000003">
    <property type="protein sequence ID" value="RZF20746.1"/>
    <property type="molecule type" value="Genomic_DNA"/>
</dbReference>
<proteinExistence type="predicted"/>